<dbReference type="OrthoDB" id="2113341at2759"/>
<evidence type="ECO:0000256" key="2">
    <source>
        <dbReference type="ARBA" id="ARBA00022833"/>
    </source>
</evidence>
<dbReference type="EMBL" id="JADCNL010000004">
    <property type="protein sequence ID" value="KAG0485751.1"/>
    <property type="molecule type" value="Genomic_DNA"/>
</dbReference>
<keyword evidence="1" id="KW-0863">Zinc-finger</keyword>
<name>A0A835R4Y9_VANPL</name>
<evidence type="ECO:0000313" key="4">
    <source>
        <dbReference type="Proteomes" id="UP000636800"/>
    </source>
</evidence>
<proteinExistence type="predicted"/>
<keyword evidence="2" id="KW-0862">Zinc</keyword>
<reference evidence="3 4" key="1">
    <citation type="journal article" date="2020" name="Nat. Food">
        <title>A phased Vanilla planifolia genome enables genetic improvement of flavour and production.</title>
        <authorList>
            <person name="Hasing T."/>
            <person name="Tang H."/>
            <person name="Brym M."/>
            <person name="Khazi F."/>
            <person name="Huang T."/>
            <person name="Chambers A.H."/>
        </authorList>
    </citation>
    <scope>NUCLEOTIDE SEQUENCE [LARGE SCALE GENOMIC DNA]</scope>
    <source>
        <tissue evidence="3">Leaf</tissue>
    </source>
</reference>
<gene>
    <name evidence="3" type="ORF">HPP92_009830</name>
</gene>
<dbReference type="AlphaFoldDB" id="A0A835R4Y9"/>
<comment type="caution">
    <text evidence="3">The sequence shown here is derived from an EMBL/GenBank/DDBJ whole genome shotgun (WGS) entry which is preliminary data.</text>
</comment>
<dbReference type="InterPro" id="IPR011011">
    <property type="entry name" value="Znf_FYVE_PHD"/>
</dbReference>
<dbReference type="Proteomes" id="UP000636800">
    <property type="component" value="Unassembled WGS sequence"/>
</dbReference>
<dbReference type="SUPFAM" id="SSF57903">
    <property type="entry name" value="FYVE/PHD zinc finger"/>
    <property type="match status" value="1"/>
</dbReference>
<keyword evidence="4" id="KW-1185">Reference proteome</keyword>
<evidence type="ECO:0000313" key="3">
    <source>
        <dbReference type="EMBL" id="KAG0485751.1"/>
    </source>
</evidence>
<evidence type="ECO:0000256" key="1">
    <source>
        <dbReference type="ARBA" id="ARBA00022771"/>
    </source>
</evidence>
<organism evidence="3 4">
    <name type="scientific">Vanilla planifolia</name>
    <name type="common">Vanilla</name>
    <dbReference type="NCBI Taxonomy" id="51239"/>
    <lineage>
        <taxon>Eukaryota</taxon>
        <taxon>Viridiplantae</taxon>
        <taxon>Streptophyta</taxon>
        <taxon>Embryophyta</taxon>
        <taxon>Tracheophyta</taxon>
        <taxon>Spermatophyta</taxon>
        <taxon>Magnoliopsida</taxon>
        <taxon>Liliopsida</taxon>
        <taxon>Asparagales</taxon>
        <taxon>Orchidaceae</taxon>
        <taxon>Vanilloideae</taxon>
        <taxon>Vanilleae</taxon>
        <taxon>Vanilla</taxon>
    </lineage>
</organism>
<sequence length="135" mass="14968">MRWPQLSGSSGAMQMAKSMVEPRYHAFCVGFNPELTCESTWFCPRCINNEVQQNSVMFSLQNHGKYAIIQGADTGWTGDPSLLGKVSVSVADAGETAVVVSLIDGKDKMDSRKSLLNEIETELENDSNIFRKFKL</sequence>
<protein>
    <submittedName>
        <fullName evidence="3">Uncharacterized protein</fullName>
    </submittedName>
</protein>
<keyword evidence="1" id="KW-0479">Metal-binding</keyword>
<accession>A0A835R4Y9</accession>
<dbReference type="GO" id="GO:0008270">
    <property type="term" value="F:zinc ion binding"/>
    <property type="evidence" value="ECO:0007669"/>
    <property type="project" value="UniProtKB-KW"/>
</dbReference>